<reference evidence="4 5" key="1">
    <citation type="submission" date="2017-07" db="EMBL/GenBank/DDBJ databases">
        <title>The complete genome sequence of Bacillus mesonae strain H20-5, an efficient strain improving plant abiotic stress resistance.</title>
        <authorList>
            <person name="Kim S.Y."/>
            <person name="Song H."/>
            <person name="Sang M.K."/>
            <person name="Weon H.-Y."/>
            <person name="Song J."/>
        </authorList>
    </citation>
    <scope>NUCLEOTIDE SEQUENCE [LARGE SCALE GENOMIC DNA]</scope>
    <source>
        <strain evidence="4 5">H20-5</strain>
    </source>
</reference>
<dbReference type="RefSeq" id="WP_066385665.1">
    <property type="nucleotide sequence ID" value="NZ_CP022572.1"/>
</dbReference>
<proteinExistence type="predicted"/>
<evidence type="ECO:0000256" key="1">
    <source>
        <dbReference type="ARBA" id="ARBA00022603"/>
    </source>
</evidence>
<keyword evidence="5" id="KW-1185">Reference proteome</keyword>
<keyword evidence="2 4" id="KW-0808">Transferase</keyword>
<evidence type="ECO:0000256" key="2">
    <source>
        <dbReference type="ARBA" id="ARBA00022679"/>
    </source>
</evidence>
<keyword evidence="1 4" id="KW-0489">Methyltransferase</keyword>
<dbReference type="KEGG" id="nmk:CHR53_20200"/>
<dbReference type="Gene3D" id="3.40.50.150">
    <property type="entry name" value="Vaccinia Virus protein VP39"/>
    <property type="match status" value="1"/>
</dbReference>
<dbReference type="Proteomes" id="UP000282892">
    <property type="component" value="Chromosome"/>
</dbReference>
<dbReference type="SUPFAM" id="SSF53335">
    <property type="entry name" value="S-adenosyl-L-methionine-dependent methyltransferases"/>
    <property type="match status" value="1"/>
</dbReference>
<sequence>MSYEQFAYLYDELMSEAPYDEWVRFVKEKLENYGSLSGSRSTEPLRILDLACGTGELSARFAKEGFQVTGVDLSEDMLMVAKKKADAEGLAIPFYQQDMAELEGLGLFDVAGIFCDSLNYLKSEQEVVDTFSRVSVHLNQGGLFIFDVHSLYKVNEVFLERTYALNDDPISYIWNSFPGEEPNSVEHELSFFVLDENAGKYDRIEEFHYQRTFPTEQYSAWLDEAGFKLLDINADFEHIAPQADSERIFYIAQKK</sequence>
<evidence type="ECO:0000313" key="5">
    <source>
        <dbReference type="Proteomes" id="UP000282892"/>
    </source>
</evidence>
<dbReference type="OrthoDB" id="9811589at2"/>
<dbReference type="InterPro" id="IPR041698">
    <property type="entry name" value="Methyltransf_25"/>
</dbReference>
<accession>A0A3T0I217</accession>
<dbReference type="Gene3D" id="2.20.25.110">
    <property type="entry name" value="S-adenosyl-L-methionine-dependent methyltransferases"/>
    <property type="match status" value="1"/>
</dbReference>
<protein>
    <submittedName>
        <fullName evidence="4">SAM-dependent methyltransferase</fullName>
    </submittedName>
</protein>
<evidence type="ECO:0000259" key="3">
    <source>
        <dbReference type="Pfam" id="PF13649"/>
    </source>
</evidence>
<dbReference type="EMBL" id="CP022572">
    <property type="protein sequence ID" value="AZU63399.1"/>
    <property type="molecule type" value="Genomic_DNA"/>
</dbReference>
<name>A0A3T0I217_9BACI</name>
<dbReference type="AlphaFoldDB" id="A0A3T0I217"/>
<dbReference type="CDD" id="cd02440">
    <property type="entry name" value="AdoMet_MTases"/>
    <property type="match status" value="1"/>
</dbReference>
<dbReference type="Pfam" id="PF13649">
    <property type="entry name" value="Methyltransf_25"/>
    <property type="match status" value="1"/>
</dbReference>
<dbReference type="PANTHER" id="PTHR43861">
    <property type="entry name" value="TRANS-ACONITATE 2-METHYLTRANSFERASE-RELATED"/>
    <property type="match status" value="1"/>
</dbReference>
<feature type="domain" description="Methyltransferase" evidence="3">
    <location>
        <begin position="47"/>
        <end position="142"/>
    </location>
</feature>
<dbReference type="PANTHER" id="PTHR43861:SF1">
    <property type="entry name" value="TRANS-ACONITATE 2-METHYLTRANSFERASE"/>
    <property type="match status" value="1"/>
</dbReference>
<dbReference type="GO" id="GO:0032259">
    <property type="term" value="P:methylation"/>
    <property type="evidence" value="ECO:0007669"/>
    <property type="project" value="UniProtKB-KW"/>
</dbReference>
<dbReference type="GO" id="GO:0008168">
    <property type="term" value="F:methyltransferase activity"/>
    <property type="evidence" value="ECO:0007669"/>
    <property type="project" value="UniProtKB-KW"/>
</dbReference>
<dbReference type="STRING" id="1193713.GCA_001636315_00894"/>
<dbReference type="InterPro" id="IPR029063">
    <property type="entry name" value="SAM-dependent_MTases_sf"/>
</dbReference>
<organism evidence="4 5">
    <name type="scientific">Neobacillus mesonae</name>
    <dbReference type="NCBI Taxonomy" id="1193713"/>
    <lineage>
        <taxon>Bacteria</taxon>
        <taxon>Bacillati</taxon>
        <taxon>Bacillota</taxon>
        <taxon>Bacilli</taxon>
        <taxon>Bacillales</taxon>
        <taxon>Bacillaceae</taxon>
        <taxon>Neobacillus</taxon>
    </lineage>
</organism>
<gene>
    <name evidence="4" type="ORF">CHR53_20200</name>
</gene>
<evidence type="ECO:0000313" key="4">
    <source>
        <dbReference type="EMBL" id="AZU63399.1"/>
    </source>
</evidence>